<keyword evidence="1" id="KW-0472">Membrane</keyword>
<feature type="transmembrane region" description="Helical" evidence="1">
    <location>
        <begin position="57"/>
        <end position="81"/>
    </location>
</feature>
<name>A0A1I7WNH9_HETBA</name>
<organism evidence="2 3">
    <name type="scientific">Heterorhabditis bacteriophora</name>
    <name type="common">Entomopathogenic nematode worm</name>
    <dbReference type="NCBI Taxonomy" id="37862"/>
    <lineage>
        <taxon>Eukaryota</taxon>
        <taxon>Metazoa</taxon>
        <taxon>Ecdysozoa</taxon>
        <taxon>Nematoda</taxon>
        <taxon>Chromadorea</taxon>
        <taxon>Rhabditida</taxon>
        <taxon>Rhabditina</taxon>
        <taxon>Rhabditomorpha</taxon>
        <taxon>Strongyloidea</taxon>
        <taxon>Heterorhabditidae</taxon>
        <taxon>Heterorhabditis</taxon>
    </lineage>
</organism>
<keyword evidence="1" id="KW-1133">Transmembrane helix</keyword>
<reference evidence="3" key="1">
    <citation type="submission" date="2016-11" db="UniProtKB">
        <authorList>
            <consortium name="WormBaseParasite"/>
        </authorList>
    </citation>
    <scope>IDENTIFICATION</scope>
</reference>
<protein>
    <submittedName>
        <fullName evidence="3">Uncharacterized protein</fullName>
    </submittedName>
</protein>
<dbReference type="WBParaSite" id="Hba_06694">
    <property type="protein sequence ID" value="Hba_06694"/>
    <property type="gene ID" value="Hba_06694"/>
</dbReference>
<keyword evidence="2" id="KW-1185">Reference proteome</keyword>
<evidence type="ECO:0000256" key="1">
    <source>
        <dbReference type="SAM" id="Phobius"/>
    </source>
</evidence>
<accession>A0A1I7WNH9</accession>
<dbReference type="Proteomes" id="UP000095283">
    <property type="component" value="Unplaced"/>
</dbReference>
<dbReference type="AlphaFoldDB" id="A0A1I7WNH9"/>
<proteinExistence type="predicted"/>
<evidence type="ECO:0000313" key="3">
    <source>
        <dbReference type="WBParaSite" id="Hba_06694"/>
    </source>
</evidence>
<evidence type="ECO:0000313" key="2">
    <source>
        <dbReference type="Proteomes" id="UP000095283"/>
    </source>
</evidence>
<sequence>MNYPENAEILMSSELPVNMLSKRKFSTEIMTATNSSKTTIKEKLSTFPSNQYTLRDYFITGLLMMLSGFQFLHKIFNYIWVTLTDRFMRILEIPVFSQKRTATSNVCYTLFRCSVFES</sequence>
<keyword evidence="1" id="KW-0812">Transmembrane</keyword>